<dbReference type="EMBL" id="JAJUBC010000009">
    <property type="protein sequence ID" value="MDD1793383.1"/>
    <property type="molecule type" value="Genomic_DNA"/>
</dbReference>
<comment type="caution">
    <text evidence="1">The sequence shown here is derived from an EMBL/GenBank/DDBJ whole genome shotgun (WGS) entry which is preliminary data.</text>
</comment>
<evidence type="ECO:0000313" key="2">
    <source>
        <dbReference type="Proteomes" id="UP001149400"/>
    </source>
</evidence>
<dbReference type="RefSeq" id="WP_274164248.1">
    <property type="nucleotide sequence ID" value="NZ_JAJUBC010000009.1"/>
</dbReference>
<accession>A0ABT5QZE6</accession>
<protein>
    <submittedName>
        <fullName evidence="1">Uncharacterized protein</fullName>
    </submittedName>
</protein>
<dbReference type="Proteomes" id="UP001149400">
    <property type="component" value="Unassembled WGS sequence"/>
</dbReference>
<proteinExistence type="predicted"/>
<keyword evidence="2" id="KW-1185">Reference proteome</keyword>
<reference evidence="1" key="1">
    <citation type="submission" date="2021-12" db="EMBL/GenBank/DDBJ databases">
        <title>Enterovibrio ZSDZ35 sp. nov. and Enterovibrio ZSDZ42 sp. nov., isolated from coastal seawater in Qingdao.</title>
        <authorList>
            <person name="Zhang P."/>
        </authorList>
    </citation>
    <scope>NUCLEOTIDE SEQUENCE</scope>
    <source>
        <strain evidence="1">ZSDZ42</strain>
    </source>
</reference>
<gene>
    <name evidence="1" type="ORF">LRP50_09615</name>
</gene>
<name>A0ABT5QZE6_9GAMM</name>
<organism evidence="1 2">
    <name type="scientific">Enterovibrio gelatinilyticus</name>
    <dbReference type="NCBI Taxonomy" id="2899819"/>
    <lineage>
        <taxon>Bacteria</taxon>
        <taxon>Pseudomonadati</taxon>
        <taxon>Pseudomonadota</taxon>
        <taxon>Gammaproteobacteria</taxon>
        <taxon>Vibrionales</taxon>
        <taxon>Vibrionaceae</taxon>
        <taxon>Enterovibrio</taxon>
    </lineage>
</organism>
<evidence type="ECO:0000313" key="1">
    <source>
        <dbReference type="EMBL" id="MDD1793383.1"/>
    </source>
</evidence>
<sequence length="53" mass="6051">MFRLFVFGLIGFGVFIGVRFSDDIKQYVSQDEIEAISEHVIETAIEKLEDLKG</sequence>